<feature type="compositionally biased region" description="Polar residues" evidence="1">
    <location>
        <begin position="95"/>
        <end position="105"/>
    </location>
</feature>
<evidence type="ECO:0000256" key="2">
    <source>
        <dbReference type="SAM" id="Phobius"/>
    </source>
</evidence>
<feature type="compositionally biased region" description="Low complexity" evidence="1">
    <location>
        <begin position="10"/>
        <end position="28"/>
    </location>
</feature>
<keyword evidence="2" id="KW-0812">Transmembrane</keyword>
<dbReference type="AlphaFoldDB" id="A0A9W4URM2"/>
<keyword evidence="2" id="KW-0472">Membrane</keyword>
<gene>
    <name evidence="3" type="ORF">PDIGIT_LOCUS12879</name>
</gene>
<feature type="compositionally biased region" description="Basic residues" evidence="1">
    <location>
        <begin position="181"/>
        <end position="193"/>
    </location>
</feature>
<feature type="compositionally biased region" description="Basic residues" evidence="1">
    <location>
        <begin position="161"/>
        <end position="174"/>
    </location>
</feature>
<sequence length="452" mass="50385">MTVPQLFKWSPRPDQSPDASPASQSSSRFGPFSTLHNNVRSMVNGSSIYSQSPNPNHSNENTPKIPFLGRFRREQAPAPLAISGSNDAPRESTDSRSPLQPQHTAGSYMRSIAPLGDPRAPEMAYRSHSTDRHPADVQLDYHGSGGVDPEIEQLQHEINGRRRRRRRHRRRRHPRSEGQWVRRRNSNSRRARLTRGSAARGKLMASIISGSFLIGVLAVYLALALSRSDIGQEFHVLFIMIVLATTIFFCHSLIRLCMLLMHPPSDELPYIPSMTGPEGFHPTQPIRVHLARDEDISSFDEERELSSPTHSPTTSSPSRGEIKEKPVALPPPAYGLWRSSVRVDPNLLHWQRVESAQSIPPPPTNRSTSALSSSSRLREVTTEADLVVEEDQGPRPPSYVSDDGVSYIVEAAPRSIAPSHSGVSDIHPAWRPGYAVSEVPMEEWPRGVPRRI</sequence>
<feature type="region of interest" description="Disordered" evidence="1">
    <location>
        <begin position="157"/>
        <end position="195"/>
    </location>
</feature>
<evidence type="ECO:0000313" key="4">
    <source>
        <dbReference type="Proteomes" id="UP001152607"/>
    </source>
</evidence>
<evidence type="ECO:0000313" key="3">
    <source>
        <dbReference type="EMBL" id="CAI6339716.1"/>
    </source>
</evidence>
<protein>
    <submittedName>
        <fullName evidence="3">Uncharacterized protein</fullName>
    </submittedName>
</protein>
<organism evidence="3 4">
    <name type="scientific">Periconia digitata</name>
    <dbReference type="NCBI Taxonomy" id="1303443"/>
    <lineage>
        <taxon>Eukaryota</taxon>
        <taxon>Fungi</taxon>
        <taxon>Dikarya</taxon>
        <taxon>Ascomycota</taxon>
        <taxon>Pezizomycotina</taxon>
        <taxon>Dothideomycetes</taxon>
        <taxon>Pleosporomycetidae</taxon>
        <taxon>Pleosporales</taxon>
        <taxon>Massarineae</taxon>
        <taxon>Periconiaceae</taxon>
        <taxon>Periconia</taxon>
    </lineage>
</organism>
<keyword evidence="4" id="KW-1185">Reference proteome</keyword>
<feature type="compositionally biased region" description="Polar residues" evidence="1">
    <location>
        <begin position="34"/>
        <end position="62"/>
    </location>
</feature>
<feature type="compositionally biased region" description="Low complexity" evidence="1">
    <location>
        <begin position="366"/>
        <end position="375"/>
    </location>
</feature>
<feature type="compositionally biased region" description="Low complexity" evidence="1">
    <location>
        <begin position="306"/>
        <end position="318"/>
    </location>
</feature>
<feature type="region of interest" description="Disordered" evidence="1">
    <location>
        <begin position="80"/>
        <end position="125"/>
    </location>
</feature>
<evidence type="ECO:0000256" key="1">
    <source>
        <dbReference type="SAM" id="MobiDB-lite"/>
    </source>
</evidence>
<feature type="region of interest" description="Disordered" evidence="1">
    <location>
        <begin position="298"/>
        <end position="327"/>
    </location>
</feature>
<proteinExistence type="predicted"/>
<dbReference type="EMBL" id="CAOQHR010000009">
    <property type="protein sequence ID" value="CAI6339716.1"/>
    <property type="molecule type" value="Genomic_DNA"/>
</dbReference>
<comment type="caution">
    <text evidence="3">The sequence shown here is derived from an EMBL/GenBank/DDBJ whole genome shotgun (WGS) entry which is preliminary data.</text>
</comment>
<feature type="transmembrane region" description="Helical" evidence="2">
    <location>
        <begin position="235"/>
        <end position="254"/>
    </location>
</feature>
<feature type="transmembrane region" description="Helical" evidence="2">
    <location>
        <begin position="203"/>
        <end position="223"/>
    </location>
</feature>
<accession>A0A9W4URM2</accession>
<dbReference type="Proteomes" id="UP001152607">
    <property type="component" value="Unassembled WGS sequence"/>
</dbReference>
<dbReference type="OrthoDB" id="5417811at2759"/>
<reference evidence="3" key="1">
    <citation type="submission" date="2023-01" db="EMBL/GenBank/DDBJ databases">
        <authorList>
            <person name="Van Ghelder C."/>
            <person name="Rancurel C."/>
        </authorList>
    </citation>
    <scope>NUCLEOTIDE SEQUENCE</scope>
    <source>
        <strain evidence="3">CNCM I-4278</strain>
    </source>
</reference>
<keyword evidence="2" id="KW-1133">Transmembrane helix</keyword>
<name>A0A9W4URM2_9PLEO</name>
<feature type="region of interest" description="Disordered" evidence="1">
    <location>
        <begin position="1"/>
        <end position="65"/>
    </location>
</feature>
<feature type="region of interest" description="Disordered" evidence="1">
    <location>
        <begin position="354"/>
        <end position="378"/>
    </location>
</feature>